<name>A0A6J4QA54_9ACTN</name>
<dbReference type="EMBL" id="CADCVC010000098">
    <property type="protein sequence ID" value="CAA9438808.1"/>
    <property type="molecule type" value="Genomic_DNA"/>
</dbReference>
<dbReference type="Pfam" id="PF00534">
    <property type="entry name" value="Glycos_transf_1"/>
    <property type="match status" value="1"/>
</dbReference>
<keyword evidence="1" id="KW-0328">Glycosyltransferase</keyword>
<organism evidence="5">
    <name type="scientific">uncultured Rubrobacteraceae bacterium</name>
    <dbReference type="NCBI Taxonomy" id="349277"/>
    <lineage>
        <taxon>Bacteria</taxon>
        <taxon>Bacillati</taxon>
        <taxon>Actinomycetota</taxon>
        <taxon>Rubrobacteria</taxon>
        <taxon>Rubrobacterales</taxon>
        <taxon>Rubrobacteraceae</taxon>
        <taxon>environmental samples</taxon>
    </lineage>
</organism>
<keyword evidence="2 5" id="KW-0808">Transferase</keyword>
<dbReference type="Gene3D" id="3.40.50.2000">
    <property type="entry name" value="Glycogen Phosphorylase B"/>
    <property type="match status" value="2"/>
</dbReference>
<evidence type="ECO:0000259" key="3">
    <source>
        <dbReference type="Pfam" id="PF00534"/>
    </source>
</evidence>
<dbReference type="GO" id="GO:0016757">
    <property type="term" value="F:glycosyltransferase activity"/>
    <property type="evidence" value="ECO:0007669"/>
    <property type="project" value="UniProtKB-KW"/>
</dbReference>
<dbReference type="InterPro" id="IPR028098">
    <property type="entry name" value="Glyco_trans_4-like_N"/>
</dbReference>
<gene>
    <name evidence="5" type="ORF">AVDCRST_MAG80-1122</name>
</gene>
<evidence type="ECO:0000256" key="2">
    <source>
        <dbReference type="ARBA" id="ARBA00022679"/>
    </source>
</evidence>
<sequence length="407" mass="44170">MRLAMISEHASPLASLGGEDSGGQNVYVAELARRLGEMGHQVDVFTRRDSKLLPEVVPFAEGVRVVNLTAGPARSVSKDELFPFMGEFRDAFYRFAKEEAAAYDLVHANFWMSGWVACEAKRDLGLPFAQTFHALGEIKRREQGDADTSPLERRAVEQRILNEVDLVLATCPAEVEELTTLYDADPSRLTIVPCGVDQRAFRPVDRDAAREMLGLSGGPTVAYVGRLVPRKGVDTLVEAFALLPRRLDARLVIVGGEPGGSPEAARLAALAGDLGVSERIAFAGSRPQEDLRHYYCAADVAVSVPHYEPFGMTPLEAMACATPVVGARVGGIKTSVADSETGYLVPPRDPESLASRLLHLLSNPALRDRMGRAARCRIEEHYTWERVAALAAAAFSEVAVSHAYKTA</sequence>
<dbReference type="CDD" id="cd03800">
    <property type="entry name" value="GT4_sucrose_synthase"/>
    <property type="match status" value="1"/>
</dbReference>
<dbReference type="GO" id="GO:1901137">
    <property type="term" value="P:carbohydrate derivative biosynthetic process"/>
    <property type="evidence" value="ECO:0007669"/>
    <property type="project" value="UniProtKB-ARBA"/>
</dbReference>
<dbReference type="Pfam" id="PF13439">
    <property type="entry name" value="Glyco_transf_4"/>
    <property type="match status" value="1"/>
</dbReference>
<dbReference type="SUPFAM" id="SSF53756">
    <property type="entry name" value="UDP-Glycosyltransferase/glycogen phosphorylase"/>
    <property type="match status" value="1"/>
</dbReference>
<feature type="domain" description="Glycosyltransferase subfamily 4-like N-terminal" evidence="4">
    <location>
        <begin position="22"/>
        <end position="197"/>
    </location>
</feature>
<dbReference type="AlphaFoldDB" id="A0A6J4QA54"/>
<evidence type="ECO:0000259" key="4">
    <source>
        <dbReference type="Pfam" id="PF13439"/>
    </source>
</evidence>
<dbReference type="InterPro" id="IPR001296">
    <property type="entry name" value="Glyco_trans_1"/>
</dbReference>
<dbReference type="PANTHER" id="PTHR45947:SF3">
    <property type="entry name" value="SULFOQUINOVOSYL TRANSFERASE SQD2"/>
    <property type="match status" value="1"/>
</dbReference>
<evidence type="ECO:0000313" key="5">
    <source>
        <dbReference type="EMBL" id="CAA9438808.1"/>
    </source>
</evidence>
<accession>A0A6J4QA54</accession>
<proteinExistence type="predicted"/>
<dbReference type="InterPro" id="IPR050194">
    <property type="entry name" value="Glycosyltransferase_grp1"/>
</dbReference>
<feature type="domain" description="Glycosyl transferase family 1" evidence="3">
    <location>
        <begin position="208"/>
        <end position="375"/>
    </location>
</feature>
<evidence type="ECO:0000256" key="1">
    <source>
        <dbReference type="ARBA" id="ARBA00022676"/>
    </source>
</evidence>
<protein>
    <submittedName>
        <fullName evidence="5">Glycosyl transferase, group 1</fullName>
    </submittedName>
</protein>
<reference evidence="5" key="1">
    <citation type="submission" date="2020-02" db="EMBL/GenBank/DDBJ databases">
        <authorList>
            <person name="Meier V. D."/>
        </authorList>
    </citation>
    <scope>NUCLEOTIDE SEQUENCE</scope>
    <source>
        <strain evidence="5">AVDCRST_MAG80</strain>
    </source>
</reference>
<dbReference type="PANTHER" id="PTHR45947">
    <property type="entry name" value="SULFOQUINOVOSYL TRANSFERASE SQD2"/>
    <property type="match status" value="1"/>
</dbReference>